<dbReference type="Proteomes" id="UP000038045">
    <property type="component" value="Unplaced"/>
</dbReference>
<feature type="transmembrane region" description="Helical" evidence="6">
    <location>
        <begin position="132"/>
        <end position="149"/>
    </location>
</feature>
<protein>
    <submittedName>
        <fullName evidence="9">AcidPPc domain-containing protein</fullName>
    </submittedName>
</protein>
<evidence type="ECO:0000259" key="7">
    <source>
        <dbReference type="SMART" id="SM00014"/>
    </source>
</evidence>
<dbReference type="Pfam" id="PF01569">
    <property type="entry name" value="PAP2"/>
    <property type="match status" value="1"/>
</dbReference>
<evidence type="ECO:0000313" key="8">
    <source>
        <dbReference type="Proteomes" id="UP000038045"/>
    </source>
</evidence>
<feature type="transmembrane region" description="Helical" evidence="6">
    <location>
        <begin position="198"/>
        <end position="218"/>
    </location>
</feature>
<evidence type="ECO:0000313" key="9">
    <source>
        <dbReference type="WBParaSite" id="PTRK_0001277800.1"/>
    </source>
</evidence>
<dbReference type="GO" id="GO:0007165">
    <property type="term" value="P:signal transduction"/>
    <property type="evidence" value="ECO:0007669"/>
    <property type="project" value="TreeGrafter"/>
</dbReference>
<dbReference type="SMART" id="SM00014">
    <property type="entry name" value="acidPPc"/>
    <property type="match status" value="1"/>
</dbReference>
<dbReference type="InterPro" id="IPR036938">
    <property type="entry name" value="PAP2/HPO_sf"/>
</dbReference>
<dbReference type="STRING" id="131310.A0A0N4ZVZ6"/>
<dbReference type="GO" id="GO:0005886">
    <property type="term" value="C:plasma membrane"/>
    <property type="evidence" value="ECO:0007669"/>
    <property type="project" value="TreeGrafter"/>
</dbReference>
<dbReference type="SUPFAM" id="SSF48317">
    <property type="entry name" value="Acid phosphatase/Vanadium-dependent haloperoxidase"/>
    <property type="match status" value="1"/>
</dbReference>
<comment type="similarity">
    <text evidence="2">Belongs to the PA-phosphatase related phosphoesterase family.</text>
</comment>
<keyword evidence="5 6" id="KW-0472">Membrane</keyword>
<keyword evidence="8" id="KW-1185">Reference proteome</keyword>
<dbReference type="Gene3D" id="1.20.144.10">
    <property type="entry name" value="Phosphatidic acid phosphatase type 2/haloperoxidase"/>
    <property type="match status" value="1"/>
</dbReference>
<reference evidence="9" key="1">
    <citation type="submission" date="2017-02" db="UniProtKB">
        <authorList>
            <consortium name="WormBaseParasite"/>
        </authorList>
    </citation>
    <scope>IDENTIFICATION</scope>
</reference>
<feature type="transmembrane region" description="Helical" evidence="6">
    <location>
        <begin position="261"/>
        <end position="283"/>
    </location>
</feature>
<evidence type="ECO:0000256" key="6">
    <source>
        <dbReference type="SAM" id="Phobius"/>
    </source>
</evidence>
<keyword evidence="4 6" id="KW-1133">Transmembrane helix</keyword>
<evidence type="ECO:0000256" key="4">
    <source>
        <dbReference type="ARBA" id="ARBA00022989"/>
    </source>
</evidence>
<proteinExistence type="inferred from homology"/>
<organism evidence="8 9">
    <name type="scientific">Parastrongyloides trichosuri</name>
    <name type="common">Possum-specific nematode worm</name>
    <dbReference type="NCBI Taxonomy" id="131310"/>
    <lineage>
        <taxon>Eukaryota</taxon>
        <taxon>Metazoa</taxon>
        <taxon>Ecdysozoa</taxon>
        <taxon>Nematoda</taxon>
        <taxon>Chromadorea</taxon>
        <taxon>Rhabditida</taxon>
        <taxon>Tylenchina</taxon>
        <taxon>Panagrolaimomorpha</taxon>
        <taxon>Strongyloidoidea</taxon>
        <taxon>Strongyloididae</taxon>
        <taxon>Parastrongyloides</taxon>
    </lineage>
</organism>
<dbReference type="GO" id="GO:0046839">
    <property type="term" value="P:phospholipid dephosphorylation"/>
    <property type="evidence" value="ECO:0007669"/>
    <property type="project" value="TreeGrafter"/>
</dbReference>
<name>A0A0N4ZVZ6_PARTI</name>
<keyword evidence="3 6" id="KW-0812">Transmembrane</keyword>
<dbReference type="WBParaSite" id="PTRK_0001277800.1">
    <property type="protein sequence ID" value="PTRK_0001277800.1"/>
    <property type="gene ID" value="PTRK_0001277800"/>
</dbReference>
<evidence type="ECO:0000256" key="3">
    <source>
        <dbReference type="ARBA" id="ARBA00022692"/>
    </source>
</evidence>
<evidence type="ECO:0000256" key="1">
    <source>
        <dbReference type="ARBA" id="ARBA00004141"/>
    </source>
</evidence>
<feature type="transmembrane region" description="Helical" evidence="6">
    <location>
        <begin position="35"/>
        <end position="56"/>
    </location>
</feature>
<dbReference type="GO" id="GO:0008195">
    <property type="term" value="F:phosphatidate phosphatase activity"/>
    <property type="evidence" value="ECO:0007669"/>
    <property type="project" value="TreeGrafter"/>
</dbReference>
<dbReference type="GO" id="GO:0006644">
    <property type="term" value="P:phospholipid metabolic process"/>
    <property type="evidence" value="ECO:0007669"/>
    <property type="project" value="InterPro"/>
</dbReference>
<dbReference type="InterPro" id="IPR000326">
    <property type="entry name" value="PAP2/HPO"/>
</dbReference>
<feature type="transmembrane region" description="Helical" evidence="6">
    <location>
        <begin position="230"/>
        <end position="249"/>
    </location>
</feature>
<comment type="subcellular location">
    <subcellularLocation>
        <location evidence="1">Membrane</location>
        <topology evidence="1">Multi-pass membrane protein</topology>
    </subcellularLocation>
</comment>
<dbReference type="PANTHER" id="PTHR10165">
    <property type="entry name" value="LIPID PHOSPHATE PHOSPHATASE"/>
    <property type="match status" value="1"/>
</dbReference>
<feature type="domain" description="Phosphatidic acid phosphatase type 2/haloperoxidase" evidence="7">
    <location>
        <begin position="131"/>
        <end position="276"/>
    </location>
</feature>
<dbReference type="AlphaFoldDB" id="A0A0N4ZVZ6"/>
<accession>A0A0N4ZVZ6</accession>
<evidence type="ECO:0000256" key="2">
    <source>
        <dbReference type="ARBA" id="ARBA00008816"/>
    </source>
</evidence>
<feature type="transmembrane region" description="Helical" evidence="6">
    <location>
        <begin position="92"/>
        <end position="112"/>
    </location>
</feature>
<dbReference type="PANTHER" id="PTHR10165:SF174">
    <property type="entry name" value="PHOSPHATIDIC ACID PHOSPHATASE TYPE 2_HALOPEROXIDASE DOMAIN-CONTAINING PROTEIN"/>
    <property type="match status" value="1"/>
</dbReference>
<dbReference type="InterPro" id="IPR043216">
    <property type="entry name" value="PAP-like"/>
</dbReference>
<evidence type="ECO:0000256" key="5">
    <source>
        <dbReference type="ARBA" id="ARBA00023136"/>
    </source>
</evidence>
<sequence length="288" mass="32803">MNDNLVLINLFPYSLSGRYYKKWTKEENRFTPNSWLSLMFLAIDVAVALIFLILIYDFGVRQVITPTVRGFSCSDASIRNEFHANTISAKHLLFVTLALPMAVIFASIIINNSHKNVALTPSVIAAQTSHHYLHYIIIYFFMTVALEIVKCQVGRLRPHFITVCQPDLSICDKDPNAWVSDYTCNTTTRRLRNIRTSFPSGHTAAAVFSTFYILNFVRRTVKSRTLEATLYKYGVIVCYVTWTVICAVSRVTDFWHFTSDVICGAIFGVISCHFLLKIIPSLFPSKEE</sequence>